<gene>
    <name evidence="2" type="ORF">IG193_01340</name>
</gene>
<accession>A0A7L9FJS5</accession>
<feature type="domain" description="HEPN" evidence="1">
    <location>
        <begin position="11"/>
        <end position="120"/>
    </location>
</feature>
<dbReference type="GeneID" id="59148498"/>
<dbReference type="Proteomes" id="UP000594121">
    <property type="component" value="Chromosome"/>
</dbReference>
<dbReference type="KEGG" id="thel:IG193_01340"/>
<reference evidence="2 3" key="1">
    <citation type="submission" date="2020-10" db="EMBL/GenBank/DDBJ databases">
        <title>Thermofilum lucidum 3507LT sp. nov. a novel member of Thermofilaceae family isolated from Chile hot spring, and proposal of description order Thermofilales.</title>
        <authorList>
            <person name="Zayulina K.S."/>
            <person name="Elcheninov A.G."/>
            <person name="Toshchakov S.V."/>
            <person name="Kublanov I.V."/>
        </authorList>
    </citation>
    <scope>NUCLEOTIDE SEQUENCE [LARGE SCALE GENOMIC DNA]</scope>
    <source>
        <strain evidence="2 3">3507LT</strain>
    </source>
</reference>
<dbReference type="SUPFAM" id="SSF81593">
    <property type="entry name" value="Nucleotidyltransferase substrate binding subunit/domain"/>
    <property type="match status" value="1"/>
</dbReference>
<dbReference type="EMBL" id="CP062310">
    <property type="protein sequence ID" value="QOJ79136.1"/>
    <property type="molecule type" value="Genomic_DNA"/>
</dbReference>
<proteinExistence type="predicted"/>
<dbReference type="InterPro" id="IPR007842">
    <property type="entry name" value="HEPN_dom"/>
</dbReference>
<dbReference type="Gene3D" id="1.20.120.330">
    <property type="entry name" value="Nucleotidyltransferases domain 2"/>
    <property type="match status" value="1"/>
</dbReference>
<evidence type="ECO:0000313" key="2">
    <source>
        <dbReference type="EMBL" id="QOJ79136.1"/>
    </source>
</evidence>
<evidence type="ECO:0000313" key="3">
    <source>
        <dbReference type="Proteomes" id="UP000594121"/>
    </source>
</evidence>
<evidence type="ECO:0000259" key="1">
    <source>
        <dbReference type="PROSITE" id="PS50910"/>
    </source>
</evidence>
<protein>
    <submittedName>
        <fullName evidence="2">HEPN domain-containing protein</fullName>
    </submittedName>
</protein>
<dbReference type="AlphaFoldDB" id="A0A7L9FJS5"/>
<dbReference type="PROSITE" id="PS50910">
    <property type="entry name" value="HEPN"/>
    <property type="match status" value="1"/>
</dbReference>
<dbReference type="Pfam" id="PF05168">
    <property type="entry name" value="HEPN"/>
    <property type="match status" value="1"/>
</dbReference>
<name>A0A7L9FJS5_9CREN</name>
<organism evidence="2 3">
    <name type="scientific">Infirmifilum lucidum</name>
    <dbReference type="NCBI Taxonomy" id="2776706"/>
    <lineage>
        <taxon>Archaea</taxon>
        <taxon>Thermoproteota</taxon>
        <taxon>Thermoprotei</taxon>
        <taxon>Thermofilales</taxon>
        <taxon>Thermofilaceae</taxon>
        <taxon>Infirmifilum</taxon>
    </lineage>
</organism>
<keyword evidence="3" id="KW-1185">Reference proteome</keyword>
<sequence>MSRLDEVRLLRKRARSFLNRAVDSFNAGDYDLSVFLSEQAVHLHVKSLLLERLGDYPRTHSMSLLAALLERAGLEDLASLLREKWREARLLEDAYIASRYLPREYSREEAEALLKFAEEVLAHG</sequence>
<dbReference type="SMART" id="SM00748">
    <property type="entry name" value="HEPN"/>
    <property type="match status" value="1"/>
</dbReference>
<dbReference type="InParanoid" id="A0A7L9FJS5"/>
<dbReference type="RefSeq" id="WP_192819108.1">
    <property type="nucleotide sequence ID" value="NZ_CP062310.1"/>
</dbReference>